<dbReference type="Proteomes" id="UP000095185">
    <property type="component" value="Chromosome"/>
</dbReference>
<dbReference type="EMBL" id="CP017305">
    <property type="protein sequence ID" value="AOS84159.1"/>
    <property type="molecule type" value="Genomic_DNA"/>
</dbReference>
<sequence length="122" mass="13817">MTGDSDFHKLQNRLDQHAILESTKIGGELGEVQKMTGREDNLMQITDFNDRLTIAKPFDSLAKGFFKHFSHSGIRRVATGNPEDLRRYTELIDELKEIRIFAHHNGTGFSDCLENGLVIVSL</sequence>
<protein>
    <submittedName>
        <fullName evidence="1">Uncharacterized protein</fullName>
    </submittedName>
</protein>
<reference evidence="1" key="1">
    <citation type="submission" date="2016-09" db="EMBL/GenBank/DDBJ databases">
        <title>Genome sequence of Chlorobaculum limnaeum.</title>
        <authorList>
            <person name="Liu Z."/>
            <person name="Tank M."/>
            <person name="Bryant D.A."/>
        </authorList>
    </citation>
    <scope>NUCLEOTIDE SEQUENCE [LARGE SCALE GENOMIC DNA]</scope>
    <source>
        <strain evidence="1">DSM 1677</strain>
    </source>
</reference>
<dbReference type="AlphaFoldDB" id="A0A1D8D8X3"/>
<name>A0A1D8D8X3_CHLLM</name>
<organism evidence="1 2">
    <name type="scientific">Chlorobaculum limnaeum</name>
    <dbReference type="NCBI Taxonomy" id="274537"/>
    <lineage>
        <taxon>Bacteria</taxon>
        <taxon>Pseudomonadati</taxon>
        <taxon>Chlorobiota</taxon>
        <taxon>Chlorobiia</taxon>
        <taxon>Chlorobiales</taxon>
        <taxon>Chlorobiaceae</taxon>
        <taxon>Chlorobaculum</taxon>
    </lineage>
</organism>
<evidence type="ECO:0000313" key="1">
    <source>
        <dbReference type="EMBL" id="AOS84159.1"/>
    </source>
</evidence>
<gene>
    <name evidence="1" type="ORF">BIU88_08475</name>
</gene>
<evidence type="ECO:0000313" key="2">
    <source>
        <dbReference type="Proteomes" id="UP000095185"/>
    </source>
</evidence>
<accession>A0A1D8D8X3</accession>
<dbReference type="KEGG" id="clz:BIU88_08475"/>
<keyword evidence="2" id="KW-1185">Reference proteome</keyword>
<proteinExistence type="predicted"/>